<comment type="function">
    <text evidence="1">Catalyzes the methylation of 5-carboxymethoxyuridine (cmo5U) to form 5-methoxycarbonylmethoxyuridine (mcmo5U) at position 34 in tRNAs.</text>
</comment>
<evidence type="ECO:0000313" key="3">
    <source>
        <dbReference type="EMBL" id="MCM2679978.1"/>
    </source>
</evidence>
<feature type="binding site" evidence="1">
    <location>
        <position position="27"/>
    </location>
    <ligand>
        <name>S-adenosyl-L-methionine</name>
        <dbReference type="ChEBI" id="CHEBI:59789"/>
    </ligand>
</feature>
<feature type="binding site" evidence="1">
    <location>
        <position position="115"/>
    </location>
    <ligand>
        <name>S-adenosyl-L-methionine</name>
        <dbReference type="ChEBI" id="CHEBI:59789"/>
    </ligand>
</feature>
<comment type="catalytic activity">
    <reaction evidence="1">
        <text>5-carboxymethoxyuridine(34) in tRNA + S-adenosyl-L-methionine = 5-methoxycarbonylmethoxyuridine(34) in tRNA + S-adenosyl-L-homocysteine</text>
        <dbReference type="Rhea" id="RHEA:54080"/>
        <dbReference type="Rhea" id="RHEA-COMP:13383"/>
        <dbReference type="Rhea" id="RHEA-COMP:13781"/>
        <dbReference type="ChEBI" id="CHEBI:57856"/>
        <dbReference type="ChEBI" id="CHEBI:59789"/>
        <dbReference type="ChEBI" id="CHEBI:136879"/>
        <dbReference type="ChEBI" id="CHEBI:138053"/>
    </reaction>
</comment>
<keyword evidence="1" id="KW-0949">S-adenosyl-L-methionine</keyword>
<gene>
    <name evidence="1" type="primary">cmoM</name>
    <name evidence="3" type="ORF">NAF29_09900</name>
</gene>
<dbReference type="InterPro" id="IPR013216">
    <property type="entry name" value="Methyltransf_11"/>
</dbReference>
<dbReference type="PANTHER" id="PTHR43861">
    <property type="entry name" value="TRANS-ACONITATE 2-METHYLTRANSFERASE-RELATED"/>
    <property type="match status" value="1"/>
</dbReference>
<evidence type="ECO:0000256" key="1">
    <source>
        <dbReference type="HAMAP-Rule" id="MF_02057"/>
    </source>
</evidence>
<keyword evidence="1" id="KW-0808">Transferase</keyword>
<dbReference type="InterPro" id="IPR033664">
    <property type="entry name" value="Cmo5U_methylTrfase"/>
</dbReference>
<accession>A0AA41W7J3</accession>
<dbReference type="GO" id="GO:0032259">
    <property type="term" value="P:methylation"/>
    <property type="evidence" value="ECO:0007669"/>
    <property type="project" value="UniProtKB-KW"/>
</dbReference>
<keyword evidence="1 3" id="KW-0489">Methyltransferase</keyword>
<comment type="caution">
    <text evidence="3">The sequence shown here is derived from an EMBL/GenBank/DDBJ whole genome shotgun (WGS) entry which is preliminary data.</text>
</comment>
<name>A0AA41W7J3_9GAMM</name>
<feature type="binding site" evidence="1">
    <location>
        <position position="71"/>
    </location>
    <ligand>
        <name>S-adenosyl-L-methionine</name>
        <dbReference type="ChEBI" id="CHEBI:59789"/>
    </ligand>
</feature>
<comment type="similarity">
    <text evidence="1">Belongs to the class I-like SAM-binding methyltransferase superfamily. CmoM family.</text>
</comment>
<dbReference type="Pfam" id="PF08241">
    <property type="entry name" value="Methyltransf_11"/>
    <property type="match status" value="1"/>
</dbReference>
<keyword evidence="1" id="KW-0819">tRNA processing</keyword>
<reference evidence="3 4" key="1">
    <citation type="journal article" date="2013" name="Antonie Van Leeuwenhoek">
        <title>Echinimonas agarilytica gen. nov., sp. nov., a new gammaproteobacterium isolated from the sea urchin Strongylocentrotus intermedius.</title>
        <authorList>
            <person name="Nedashkovskaya O.I."/>
            <person name="Stenkova A.M."/>
            <person name="Zhukova N.V."/>
            <person name="Van Trappen S."/>
            <person name="Lee J.S."/>
            <person name="Kim S.B."/>
        </authorList>
    </citation>
    <scope>NUCLEOTIDE SEQUENCE [LARGE SCALE GENOMIC DNA]</scope>
    <source>
        <strain evidence="3 4">KMM 6351</strain>
    </source>
</reference>
<dbReference type="HAMAP" id="MF_02057">
    <property type="entry name" value="tRNA_methyltr_CmoM"/>
    <property type="match status" value="1"/>
</dbReference>
<dbReference type="SUPFAM" id="SSF53335">
    <property type="entry name" value="S-adenosyl-L-methionine-dependent methyltransferases"/>
    <property type="match status" value="1"/>
</dbReference>
<keyword evidence="4" id="KW-1185">Reference proteome</keyword>
<feature type="domain" description="Methyltransferase type 11" evidence="2">
    <location>
        <begin position="47"/>
        <end position="142"/>
    </location>
</feature>
<dbReference type="InterPro" id="IPR029063">
    <property type="entry name" value="SAM-dependent_MTases_sf"/>
</dbReference>
<protein>
    <recommendedName>
        <fullName evidence="1">tRNA 5-carboxymethoxyuridine methyltransferase</fullName>
        <ecNumber evidence="1">2.1.1.-</ecNumber>
    </recommendedName>
    <alternativeName>
        <fullName evidence="1">cmo5U methyltransferase</fullName>
    </alternativeName>
</protein>
<dbReference type="EMBL" id="JAMQGP010000003">
    <property type="protein sequence ID" value="MCM2679978.1"/>
    <property type="molecule type" value="Genomic_DNA"/>
</dbReference>
<organism evidence="3 4">
    <name type="scientific">Echinimonas agarilytica</name>
    <dbReference type="NCBI Taxonomy" id="1215918"/>
    <lineage>
        <taxon>Bacteria</taxon>
        <taxon>Pseudomonadati</taxon>
        <taxon>Pseudomonadota</taxon>
        <taxon>Gammaproteobacteria</taxon>
        <taxon>Alteromonadales</taxon>
        <taxon>Echinimonadaceae</taxon>
        <taxon>Echinimonas</taxon>
    </lineage>
</organism>
<comment type="caution">
    <text evidence="1">Lacks conserved residue(s) required for the propagation of feature annotation.</text>
</comment>
<evidence type="ECO:0000313" key="4">
    <source>
        <dbReference type="Proteomes" id="UP001165393"/>
    </source>
</evidence>
<dbReference type="GO" id="GO:0008757">
    <property type="term" value="F:S-adenosylmethionine-dependent methyltransferase activity"/>
    <property type="evidence" value="ECO:0007669"/>
    <property type="project" value="InterPro"/>
</dbReference>
<sequence>MNKKSNFDGAAGKFSRCIYDSAKGKVRLAVLQRDLQQVRDGRPLRVLDVGVGMGQMALWFAEAGHDVVACDISDDMLNETKVAAIARGCLQTMSFVYAGLDQLPELEKFDLVLCHAVLEWIEDHESFIQHLANQLKPQGHLSLMAFNQKALLYQHLVSANFEYVEGGMTRRSRQRLTPNWPITPAALENAIAKAGMSVSTRSGIRTFSDYVRDKQQTEIQQEALMRLELIHSQDPDFLAVSRYLHFYCLRG</sequence>
<dbReference type="Gene3D" id="3.40.50.150">
    <property type="entry name" value="Vaccinia Virus protein VP39"/>
    <property type="match status" value="1"/>
</dbReference>
<dbReference type="GO" id="GO:0006400">
    <property type="term" value="P:tRNA modification"/>
    <property type="evidence" value="ECO:0007669"/>
    <property type="project" value="UniProtKB-UniRule"/>
</dbReference>
<dbReference type="Proteomes" id="UP001165393">
    <property type="component" value="Unassembled WGS sequence"/>
</dbReference>
<evidence type="ECO:0000259" key="2">
    <source>
        <dbReference type="Pfam" id="PF08241"/>
    </source>
</evidence>
<dbReference type="RefSeq" id="WP_251261387.1">
    <property type="nucleotide sequence ID" value="NZ_JAMQGP010000003.1"/>
</dbReference>
<dbReference type="CDD" id="cd02440">
    <property type="entry name" value="AdoMet_MTases"/>
    <property type="match status" value="1"/>
</dbReference>
<dbReference type="EC" id="2.1.1.-" evidence="1"/>
<dbReference type="AlphaFoldDB" id="A0AA41W7J3"/>
<dbReference type="GO" id="GO:0097697">
    <property type="term" value="F:tRNA (5-carboxymethoxyuridine(34)-5-O)-methyltransferase activity"/>
    <property type="evidence" value="ECO:0007669"/>
    <property type="project" value="UniProtKB-UniRule"/>
</dbReference>
<proteinExistence type="inferred from homology"/>